<protein>
    <recommendedName>
        <fullName evidence="2">Outer membrane lipoprotein Blc</fullName>
    </recommendedName>
</protein>
<dbReference type="InterPro" id="IPR000566">
    <property type="entry name" value="Lipocln_cytosolic_FA-bd_dom"/>
</dbReference>
<name>A0ABP9M656_9BURK</name>
<dbReference type="InterPro" id="IPR022271">
    <property type="entry name" value="Lipocalin_ApoD"/>
</dbReference>
<evidence type="ECO:0000313" key="5">
    <source>
        <dbReference type="Proteomes" id="UP001500227"/>
    </source>
</evidence>
<comment type="similarity">
    <text evidence="1 2">Belongs to the calycin superfamily. Lipocalin family.</text>
</comment>
<accession>A0ABP9M656</accession>
<dbReference type="SUPFAM" id="SSF50814">
    <property type="entry name" value="Lipocalins"/>
    <property type="match status" value="1"/>
</dbReference>
<dbReference type="InterPro" id="IPR047202">
    <property type="entry name" value="Lipocalin_Blc-like_dom"/>
</dbReference>
<evidence type="ECO:0000256" key="2">
    <source>
        <dbReference type="PIRNR" id="PIRNR036893"/>
    </source>
</evidence>
<evidence type="ECO:0000256" key="1">
    <source>
        <dbReference type="ARBA" id="ARBA00006889"/>
    </source>
</evidence>
<keyword evidence="2" id="KW-0998">Cell outer membrane</keyword>
<dbReference type="RefSeq" id="WP_300647478.1">
    <property type="nucleotide sequence ID" value="NZ_BAABKD010000011.1"/>
</dbReference>
<keyword evidence="2" id="KW-0472">Membrane</keyword>
<evidence type="ECO:0000259" key="3">
    <source>
        <dbReference type="Pfam" id="PF08212"/>
    </source>
</evidence>
<dbReference type="Gene3D" id="2.40.128.20">
    <property type="match status" value="1"/>
</dbReference>
<keyword evidence="5" id="KW-1185">Reference proteome</keyword>
<dbReference type="CDD" id="cd19438">
    <property type="entry name" value="lipocalin_Blc-like"/>
    <property type="match status" value="1"/>
</dbReference>
<proteinExistence type="inferred from homology"/>
<dbReference type="PANTHER" id="PTHR10612">
    <property type="entry name" value="APOLIPOPROTEIN D"/>
    <property type="match status" value="1"/>
</dbReference>
<dbReference type="Pfam" id="PF08212">
    <property type="entry name" value="Lipocalin_2"/>
    <property type="match status" value="1"/>
</dbReference>
<dbReference type="PANTHER" id="PTHR10612:SF34">
    <property type="entry name" value="APOLIPOPROTEIN D"/>
    <property type="match status" value="1"/>
</dbReference>
<dbReference type="EMBL" id="BAABKD010000011">
    <property type="protein sequence ID" value="GAA5091799.1"/>
    <property type="molecule type" value="Genomic_DNA"/>
</dbReference>
<dbReference type="InterPro" id="IPR002446">
    <property type="entry name" value="Lipocalin_bac"/>
</dbReference>
<dbReference type="PRINTS" id="PR01171">
    <property type="entry name" value="BCTLIPOCALIN"/>
</dbReference>
<sequence>MLPTQPDVNLQRYAGTWYEQARLPNRFQKQCAKDVQAHYIFQVNSLLVKNQCVQANGEGVEAQGEGRLSDAVTPLNPAVLEVRFAPKWLSWLPLVWGDYWILKIEGDYQAALVGSPNRKYLWVLSRSPQEDPHVVTQLINYAQSLGFDTQQMITHNN</sequence>
<dbReference type="PIRSF" id="PIRSF036893">
    <property type="entry name" value="Lipocalin_ApoD"/>
    <property type="match status" value="1"/>
</dbReference>
<dbReference type="InterPro" id="IPR012674">
    <property type="entry name" value="Calycin"/>
</dbReference>
<dbReference type="Proteomes" id="UP001500227">
    <property type="component" value="Unassembled WGS sequence"/>
</dbReference>
<organism evidence="4 5">
    <name type="scientific">Paenalcaligenes hermetiae</name>
    <dbReference type="NCBI Taxonomy" id="1157987"/>
    <lineage>
        <taxon>Bacteria</taxon>
        <taxon>Pseudomonadati</taxon>
        <taxon>Pseudomonadota</taxon>
        <taxon>Betaproteobacteria</taxon>
        <taxon>Burkholderiales</taxon>
        <taxon>Alcaligenaceae</taxon>
        <taxon>Paenalcaligenes</taxon>
    </lineage>
</organism>
<keyword evidence="2" id="KW-0449">Lipoprotein</keyword>
<comment type="subunit">
    <text evidence="2">Homodimer.</text>
</comment>
<evidence type="ECO:0000313" key="4">
    <source>
        <dbReference type="EMBL" id="GAA5091799.1"/>
    </source>
</evidence>
<reference evidence="5" key="1">
    <citation type="journal article" date="2019" name="Int. J. Syst. Evol. Microbiol.">
        <title>The Global Catalogue of Microorganisms (GCM) 10K type strain sequencing project: providing services to taxonomists for standard genome sequencing and annotation.</title>
        <authorList>
            <consortium name="The Broad Institute Genomics Platform"/>
            <consortium name="The Broad Institute Genome Sequencing Center for Infectious Disease"/>
            <person name="Wu L."/>
            <person name="Ma J."/>
        </authorList>
    </citation>
    <scope>NUCLEOTIDE SEQUENCE [LARGE SCALE GENOMIC DNA]</scope>
    <source>
        <strain evidence="5">JCM 18423</strain>
    </source>
</reference>
<gene>
    <name evidence="4" type="ORF">GCM10023337_18100</name>
</gene>
<keyword evidence="2" id="KW-0446">Lipid-binding</keyword>
<comment type="function">
    <text evidence="2">Involved in the storage or transport of lipids necessary for membrane maintenance under stressful conditions. Displays a binding preference for lysophospholipids.</text>
</comment>
<comment type="subcellular location">
    <subcellularLocation>
        <location evidence="2">Cell outer membrane</location>
    </subcellularLocation>
</comment>
<feature type="domain" description="Lipocalin/cytosolic fatty-acid binding" evidence="3">
    <location>
        <begin position="8"/>
        <end position="155"/>
    </location>
</feature>
<comment type="caution">
    <text evidence="4">The sequence shown here is derived from an EMBL/GenBank/DDBJ whole genome shotgun (WGS) entry which is preliminary data.</text>
</comment>